<evidence type="ECO:0000313" key="4">
    <source>
        <dbReference type="Proteomes" id="UP000075420"/>
    </source>
</evidence>
<dbReference type="InterPro" id="IPR036514">
    <property type="entry name" value="SGNH_hydro_sf"/>
</dbReference>
<dbReference type="InterPro" id="IPR053140">
    <property type="entry name" value="GDSL_Rv0518-like"/>
</dbReference>
<dbReference type="PANTHER" id="PTHR43784">
    <property type="entry name" value="GDSL-LIKE LIPASE/ACYLHYDROLASE, PUTATIVE (AFU_ORTHOLOGUE AFUA_2G00820)-RELATED"/>
    <property type="match status" value="1"/>
</dbReference>
<evidence type="ECO:0000313" key="3">
    <source>
        <dbReference type="EMBL" id="KYF57307.1"/>
    </source>
</evidence>
<sequence>MAIANRHHEVASERRAPSRSFLKLPAPKRARLAPLSFAAAVLALLTCALERPAQAADPAPGERWVSSWHASPTPGGTFNSQDCPSDVGLTGETVRNIVRLSAGGSSVRVRISNAGGAEPLKVGAASVALSKDGAAATAGTSHALRFAGQPTILIAAGAEALSDPVPLKVQALQTLAVNVYLPAKTGPATQHYFAAQDSFLAAGNQTGAGADKQFTRKISCWMFLSGVDVKAAPDVAGTLIALGDSITDGYLSTKNKNQRYPDFLAERLASRKGPTLSVVNAGIIGNELLTVRPQLQFGYPVPARLARDVLTQPGARAVILLAGINDIGDRSAKATDLIPVYQQIIQAARAAGLTIYGGTLVPFIGSTGTYKGDYGTPKGEQERQKLNTWIRTSRAFDGVIDFDKAVRDPANPSRLLPAYDGDKLHPNDAGYKAMADAVNLDAIIDAVVKSASP</sequence>
<proteinExistence type="predicted"/>
<protein>
    <recommendedName>
        <fullName evidence="2">SGNH hydrolase-type esterase domain-containing protein</fullName>
    </recommendedName>
</protein>
<dbReference type="GO" id="GO:0016788">
    <property type="term" value="F:hydrolase activity, acting on ester bonds"/>
    <property type="evidence" value="ECO:0007669"/>
    <property type="project" value="UniProtKB-ARBA"/>
</dbReference>
<accession>A0A150PNJ5</accession>
<dbReference type="Gene3D" id="3.40.50.1110">
    <property type="entry name" value="SGNH hydrolase"/>
    <property type="match status" value="1"/>
</dbReference>
<dbReference type="Proteomes" id="UP000075420">
    <property type="component" value="Unassembled WGS sequence"/>
</dbReference>
<evidence type="ECO:0000256" key="1">
    <source>
        <dbReference type="SAM" id="MobiDB-lite"/>
    </source>
</evidence>
<name>A0A150PNJ5_SORCE</name>
<gene>
    <name evidence="3" type="ORF">BE08_26845</name>
</gene>
<reference evidence="3 4" key="1">
    <citation type="submission" date="2014-02" db="EMBL/GenBank/DDBJ databases">
        <title>The small core and large imbalanced accessory genome model reveals a collaborative survival strategy of Sorangium cellulosum strains in nature.</title>
        <authorList>
            <person name="Han K."/>
            <person name="Peng R."/>
            <person name="Blom J."/>
            <person name="Li Y.-Z."/>
        </authorList>
    </citation>
    <scope>NUCLEOTIDE SEQUENCE [LARGE SCALE GENOMIC DNA]</scope>
    <source>
        <strain evidence="3 4">So0157-25</strain>
    </source>
</reference>
<dbReference type="CDD" id="cd01830">
    <property type="entry name" value="XynE_like"/>
    <property type="match status" value="1"/>
</dbReference>
<dbReference type="EMBL" id="JELY01000994">
    <property type="protein sequence ID" value="KYF57307.1"/>
    <property type="molecule type" value="Genomic_DNA"/>
</dbReference>
<feature type="compositionally biased region" description="Polar residues" evidence="1">
    <location>
        <begin position="68"/>
        <end position="80"/>
    </location>
</feature>
<feature type="domain" description="SGNH hydrolase-type esterase" evidence="2">
    <location>
        <begin position="241"/>
        <end position="433"/>
    </location>
</feature>
<dbReference type="SUPFAM" id="SSF52266">
    <property type="entry name" value="SGNH hydrolase"/>
    <property type="match status" value="1"/>
</dbReference>
<comment type="caution">
    <text evidence="3">The sequence shown here is derived from an EMBL/GenBank/DDBJ whole genome shotgun (WGS) entry which is preliminary data.</text>
</comment>
<dbReference type="InterPro" id="IPR013830">
    <property type="entry name" value="SGNH_hydro"/>
</dbReference>
<dbReference type="PANTHER" id="PTHR43784:SF2">
    <property type="entry name" value="GDSL-LIKE LIPASE_ACYLHYDROLASE, PUTATIVE (AFU_ORTHOLOGUE AFUA_2G00820)-RELATED"/>
    <property type="match status" value="1"/>
</dbReference>
<feature type="region of interest" description="Disordered" evidence="1">
    <location>
        <begin position="58"/>
        <end position="80"/>
    </location>
</feature>
<evidence type="ECO:0000259" key="2">
    <source>
        <dbReference type="Pfam" id="PF13472"/>
    </source>
</evidence>
<dbReference type="Pfam" id="PF13472">
    <property type="entry name" value="Lipase_GDSL_2"/>
    <property type="match status" value="1"/>
</dbReference>
<organism evidence="3 4">
    <name type="scientific">Sorangium cellulosum</name>
    <name type="common">Polyangium cellulosum</name>
    <dbReference type="NCBI Taxonomy" id="56"/>
    <lineage>
        <taxon>Bacteria</taxon>
        <taxon>Pseudomonadati</taxon>
        <taxon>Myxococcota</taxon>
        <taxon>Polyangia</taxon>
        <taxon>Polyangiales</taxon>
        <taxon>Polyangiaceae</taxon>
        <taxon>Sorangium</taxon>
    </lineage>
</organism>
<dbReference type="AlphaFoldDB" id="A0A150PNJ5"/>